<keyword evidence="1" id="KW-0812">Transmembrane</keyword>
<dbReference type="OrthoDB" id="9812068at2"/>
<gene>
    <name evidence="2" type="ordered locus">ANT_26900</name>
</gene>
<feature type="transmembrane region" description="Helical" evidence="1">
    <location>
        <begin position="50"/>
        <end position="73"/>
    </location>
</feature>
<proteinExistence type="predicted"/>
<accession>E8N0G7</accession>
<reference evidence="2 3" key="1">
    <citation type="submission" date="2010-12" db="EMBL/GenBank/DDBJ databases">
        <title>Whole genome sequence of Anaerolinea thermophila UNI-1.</title>
        <authorList>
            <person name="Narita-Yamada S."/>
            <person name="Kishi E."/>
            <person name="Watanabe Y."/>
            <person name="Takasaki K."/>
            <person name="Ankai A."/>
            <person name="Oguchi A."/>
            <person name="Fukui S."/>
            <person name="Takahashi M."/>
            <person name="Yashiro I."/>
            <person name="Hosoyama A."/>
            <person name="Sekiguchi Y."/>
            <person name="Hanada S."/>
            <person name="Fujita N."/>
        </authorList>
    </citation>
    <scope>NUCLEOTIDE SEQUENCE [LARGE SCALE GENOMIC DNA]</scope>
    <source>
        <strain evidence="3">DSM 14523 / JCM 11388 / NBRC 100420 / UNI-1</strain>
    </source>
</reference>
<dbReference type="AlphaFoldDB" id="E8N0G7"/>
<dbReference type="KEGG" id="atm:ANT_26900"/>
<dbReference type="EMBL" id="AP012029">
    <property type="protein sequence ID" value="BAJ64716.1"/>
    <property type="molecule type" value="Genomic_DNA"/>
</dbReference>
<dbReference type="HOGENOM" id="CLU_374559_0_0_0"/>
<organism evidence="2 3">
    <name type="scientific">Anaerolinea thermophila (strain DSM 14523 / JCM 11388 / NBRC 100420 / UNI-1)</name>
    <dbReference type="NCBI Taxonomy" id="926569"/>
    <lineage>
        <taxon>Bacteria</taxon>
        <taxon>Bacillati</taxon>
        <taxon>Chloroflexota</taxon>
        <taxon>Anaerolineae</taxon>
        <taxon>Anaerolineales</taxon>
        <taxon>Anaerolineaceae</taxon>
        <taxon>Anaerolinea</taxon>
    </lineage>
</organism>
<dbReference type="InterPro" id="IPR011042">
    <property type="entry name" value="6-blade_b-propeller_TolB-like"/>
</dbReference>
<dbReference type="Gene3D" id="2.120.10.30">
    <property type="entry name" value="TolB, C-terminal domain"/>
    <property type="match status" value="1"/>
</dbReference>
<protein>
    <recommendedName>
        <fullName evidence="4">DUF5050 domain-containing protein</fullName>
    </recommendedName>
</protein>
<dbReference type="InParanoid" id="E8N0G7"/>
<dbReference type="SUPFAM" id="SSF82171">
    <property type="entry name" value="DPP6 N-terminal domain-like"/>
    <property type="match status" value="1"/>
</dbReference>
<evidence type="ECO:0008006" key="4">
    <source>
        <dbReference type="Google" id="ProtNLM"/>
    </source>
</evidence>
<evidence type="ECO:0000313" key="2">
    <source>
        <dbReference type="EMBL" id="BAJ64716.1"/>
    </source>
</evidence>
<keyword evidence="3" id="KW-1185">Reference proteome</keyword>
<dbReference type="eggNOG" id="COG0823">
    <property type="taxonomic scope" value="Bacteria"/>
</dbReference>
<evidence type="ECO:0000256" key="1">
    <source>
        <dbReference type="SAM" id="Phobius"/>
    </source>
</evidence>
<name>E8N0G7_ANATU</name>
<keyword evidence="1" id="KW-0472">Membrane</keyword>
<dbReference type="Proteomes" id="UP000008922">
    <property type="component" value="Chromosome"/>
</dbReference>
<dbReference type="STRING" id="926569.ANT_26900"/>
<evidence type="ECO:0000313" key="3">
    <source>
        <dbReference type="Proteomes" id="UP000008922"/>
    </source>
</evidence>
<keyword evidence="1" id="KW-1133">Transmembrane helix</keyword>
<sequence>MNEWQFSEEFEKNIREAFGVPPIRPEFRQQLYQNLMSKAGRKDQKIRRFAVWHTVWEVTVVILITLSLGTLIAGPQRVYAAMHQLLGYIPGIGIVQQDSKIRILAEPVSVTREGITVTISQAIVTETETRIIFGNSGVPLSAYPNNEAVSGCMTPPFLKLPDGSQVNISAPLPPEINEVTFVLPCIFNTLPGTVPEEWEIPLRFVPAPPDFKILPVVEVTEQSQSTPTKTSQQLEESLTTPEAPVASVLVEKVIETEDGYILLGYVRPNHLLERSWLNITGVPVIQDANGKKVNYIYPVDVQPLEDDSLTQGGITWALQFKGAGVQFPITIQLTGNVLTPIQGKAEARTLVNVGNTPRPGQIWELNREIELAGKTIRLVSMTAGAKGYTFQLDLGNAFASVDLSIEGYTSIGVSGSGPYMTLEFPELPKGSLTIVFSNPIESSPPETWETSWNPENLREFINTSQSTICFSANTLQTIPDLPKGLNGKTILTQLNPQMQIVMISLNGEEPKILEINAANATLNKEGTFVAYTTEAGIIVQNLVNGEKLLIPGSYGRDLRWSPDSHFLAVVNAGDQNGIFLINLETQERKQLTTLGYEDIAGWSPDGGILYYAIPGSSPDGFLLRAIQIENGESRDVFVLENSSRKAPFATISWDGNWIAYRASDNSGLYIKGMDGNPARLILENPALAINGLVWDEESHLLAVSLITQQNPEGEVFLISPDNCESYRLPNLHGEVNGVIIP</sequence>
<dbReference type="RefSeq" id="WP_013561068.1">
    <property type="nucleotide sequence ID" value="NC_014960.1"/>
</dbReference>